<proteinExistence type="predicted"/>
<organism evidence="1">
    <name type="scientific">Hymenolepis diminuta</name>
    <name type="common">Rat tapeworm</name>
    <dbReference type="NCBI Taxonomy" id="6216"/>
    <lineage>
        <taxon>Eukaryota</taxon>
        <taxon>Metazoa</taxon>
        <taxon>Spiralia</taxon>
        <taxon>Lophotrochozoa</taxon>
        <taxon>Platyhelminthes</taxon>
        <taxon>Cestoda</taxon>
        <taxon>Eucestoda</taxon>
        <taxon>Cyclophyllidea</taxon>
        <taxon>Hymenolepididae</taxon>
        <taxon>Hymenolepis</taxon>
    </lineage>
</organism>
<sequence>LRKIEFFIYKIMPNGMVEFFRGSYDEDLNSLELPDSLYKRPVVTLMAFQNVIFLPSIEHEQLSMAKQMIDEIFRSELPYSYELVYVEHDQNIPIQKVVENTLNDSMTEMSMSAFPMPLK</sequence>
<dbReference type="AlphaFoldDB" id="A0A0R3SZH9"/>
<name>A0A0R3SZH9_HYMDI</name>
<dbReference type="WBParaSite" id="HDID_0001117501-mRNA-1">
    <property type="protein sequence ID" value="HDID_0001117501-mRNA-1"/>
    <property type="gene ID" value="HDID_0001117501"/>
</dbReference>
<protein>
    <submittedName>
        <fullName evidence="1">Ras-associating domain-containing protein</fullName>
    </submittedName>
</protein>
<reference evidence="1" key="1">
    <citation type="submission" date="2017-02" db="UniProtKB">
        <authorList>
            <consortium name="WormBaseParasite"/>
        </authorList>
    </citation>
    <scope>IDENTIFICATION</scope>
</reference>
<evidence type="ECO:0000313" key="1">
    <source>
        <dbReference type="WBParaSite" id="HDID_0001117501-mRNA-1"/>
    </source>
</evidence>
<accession>A0A0R3SZH9</accession>